<name>A0A0C9Z387_9AGAM</name>
<feature type="region of interest" description="Disordered" evidence="1">
    <location>
        <begin position="1"/>
        <end position="22"/>
    </location>
</feature>
<dbReference type="Proteomes" id="UP000054018">
    <property type="component" value="Unassembled WGS sequence"/>
</dbReference>
<evidence type="ECO:0000313" key="2">
    <source>
        <dbReference type="EMBL" id="KIK14488.1"/>
    </source>
</evidence>
<proteinExistence type="predicted"/>
<accession>A0A0C9Z387</accession>
<reference evidence="2 3" key="1">
    <citation type="submission" date="2014-04" db="EMBL/GenBank/DDBJ databases">
        <authorList>
            <consortium name="DOE Joint Genome Institute"/>
            <person name="Kuo A."/>
            <person name="Kohler A."/>
            <person name="Costa M.D."/>
            <person name="Nagy L.G."/>
            <person name="Floudas D."/>
            <person name="Copeland A."/>
            <person name="Barry K.W."/>
            <person name="Cichocki N."/>
            <person name="Veneault-Fourrey C."/>
            <person name="LaButti K."/>
            <person name="Lindquist E.A."/>
            <person name="Lipzen A."/>
            <person name="Lundell T."/>
            <person name="Morin E."/>
            <person name="Murat C."/>
            <person name="Sun H."/>
            <person name="Tunlid A."/>
            <person name="Henrissat B."/>
            <person name="Grigoriev I.V."/>
            <person name="Hibbett D.S."/>
            <person name="Martin F."/>
            <person name="Nordberg H.P."/>
            <person name="Cantor M.N."/>
            <person name="Hua S.X."/>
        </authorList>
    </citation>
    <scope>NUCLEOTIDE SEQUENCE [LARGE SCALE GENOMIC DNA]</scope>
    <source>
        <strain evidence="2 3">441</strain>
    </source>
</reference>
<dbReference type="EMBL" id="KN833935">
    <property type="protein sequence ID" value="KIK14488.1"/>
    <property type="molecule type" value="Genomic_DNA"/>
</dbReference>
<feature type="compositionally biased region" description="Basic residues" evidence="1">
    <location>
        <begin position="1"/>
        <end position="19"/>
    </location>
</feature>
<organism evidence="2 3">
    <name type="scientific">Pisolithus microcarpus 441</name>
    <dbReference type="NCBI Taxonomy" id="765257"/>
    <lineage>
        <taxon>Eukaryota</taxon>
        <taxon>Fungi</taxon>
        <taxon>Dikarya</taxon>
        <taxon>Basidiomycota</taxon>
        <taxon>Agaricomycotina</taxon>
        <taxon>Agaricomycetes</taxon>
        <taxon>Agaricomycetidae</taxon>
        <taxon>Boletales</taxon>
        <taxon>Sclerodermatineae</taxon>
        <taxon>Pisolithaceae</taxon>
        <taxon>Pisolithus</taxon>
    </lineage>
</organism>
<dbReference type="HOGENOM" id="CLU_2606927_0_0_1"/>
<keyword evidence="3" id="KW-1185">Reference proteome</keyword>
<evidence type="ECO:0000313" key="3">
    <source>
        <dbReference type="Proteomes" id="UP000054018"/>
    </source>
</evidence>
<reference evidence="3" key="2">
    <citation type="submission" date="2015-01" db="EMBL/GenBank/DDBJ databases">
        <title>Evolutionary Origins and Diversification of the Mycorrhizal Mutualists.</title>
        <authorList>
            <consortium name="DOE Joint Genome Institute"/>
            <consortium name="Mycorrhizal Genomics Consortium"/>
            <person name="Kohler A."/>
            <person name="Kuo A."/>
            <person name="Nagy L.G."/>
            <person name="Floudas D."/>
            <person name="Copeland A."/>
            <person name="Barry K.W."/>
            <person name="Cichocki N."/>
            <person name="Veneault-Fourrey C."/>
            <person name="LaButti K."/>
            <person name="Lindquist E.A."/>
            <person name="Lipzen A."/>
            <person name="Lundell T."/>
            <person name="Morin E."/>
            <person name="Murat C."/>
            <person name="Riley R."/>
            <person name="Ohm R."/>
            <person name="Sun H."/>
            <person name="Tunlid A."/>
            <person name="Henrissat B."/>
            <person name="Grigoriev I.V."/>
            <person name="Hibbett D.S."/>
            <person name="Martin F."/>
        </authorList>
    </citation>
    <scope>NUCLEOTIDE SEQUENCE [LARGE SCALE GENOMIC DNA]</scope>
    <source>
        <strain evidence="3">441</strain>
    </source>
</reference>
<gene>
    <name evidence="2" type="ORF">PISMIDRAFT_350785</name>
</gene>
<sequence>MCRGAHHRAGAPSPQHRHGERGIGIQVSQACIKFYETNATQPRTFKVFQFLRVPDVHERATHLLPIQKHGRESLEPRKT</sequence>
<protein>
    <submittedName>
        <fullName evidence="2">Uncharacterized protein</fullName>
    </submittedName>
</protein>
<dbReference type="AlphaFoldDB" id="A0A0C9Z387"/>
<evidence type="ECO:0000256" key="1">
    <source>
        <dbReference type="SAM" id="MobiDB-lite"/>
    </source>
</evidence>
<dbReference type="OrthoDB" id="2690153at2759"/>